<dbReference type="CDD" id="cd18315">
    <property type="entry name" value="BTB_POZ_BAB-like"/>
    <property type="match status" value="1"/>
</dbReference>
<dbReference type="InterPro" id="IPR000210">
    <property type="entry name" value="BTB/POZ_dom"/>
</dbReference>
<dbReference type="Gene3D" id="3.30.710.10">
    <property type="entry name" value="Potassium Channel Kv1.1, Chain A"/>
    <property type="match status" value="1"/>
</dbReference>
<dbReference type="GO" id="GO:0003006">
    <property type="term" value="P:developmental process involved in reproduction"/>
    <property type="evidence" value="ECO:0007669"/>
    <property type="project" value="UniProtKB-ARBA"/>
</dbReference>
<dbReference type="PROSITE" id="PS50097">
    <property type="entry name" value="BTB"/>
    <property type="match status" value="1"/>
</dbReference>
<evidence type="ECO:0000256" key="3">
    <source>
        <dbReference type="SAM" id="MobiDB-lite"/>
    </source>
</evidence>
<keyword evidence="2" id="KW-0863">Zinc-finger</keyword>
<feature type="domain" description="C2H2-type" evidence="5">
    <location>
        <begin position="276"/>
        <end position="303"/>
    </location>
</feature>
<dbReference type="GO" id="GO:0048513">
    <property type="term" value="P:animal organ development"/>
    <property type="evidence" value="ECO:0007669"/>
    <property type="project" value="UniProtKB-ARBA"/>
</dbReference>
<dbReference type="EMBL" id="JAVRJZ010000018">
    <property type="protein sequence ID" value="KAK2708715.1"/>
    <property type="molecule type" value="Genomic_DNA"/>
</dbReference>
<dbReference type="PANTHER" id="PTHR23110">
    <property type="entry name" value="BTB DOMAIN TRANSCRIPTION FACTOR"/>
    <property type="match status" value="1"/>
</dbReference>
<reference evidence="6" key="1">
    <citation type="submission" date="2023-07" db="EMBL/GenBank/DDBJ databases">
        <title>Chromosome-level genome assembly of Artemia franciscana.</title>
        <authorList>
            <person name="Jo E."/>
        </authorList>
    </citation>
    <scope>NUCLEOTIDE SEQUENCE</scope>
    <source>
        <tissue evidence="6">Whole body</tissue>
    </source>
</reference>
<dbReference type="AlphaFoldDB" id="A0AA88HKG5"/>
<dbReference type="PROSITE" id="PS00028">
    <property type="entry name" value="ZINC_FINGER_C2H2_1"/>
    <property type="match status" value="2"/>
</dbReference>
<keyword evidence="1" id="KW-0539">Nucleus</keyword>
<dbReference type="InterPro" id="IPR011333">
    <property type="entry name" value="SKP1/BTB/POZ_sf"/>
</dbReference>
<evidence type="ECO:0000313" key="6">
    <source>
        <dbReference type="EMBL" id="KAK2708714.1"/>
    </source>
</evidence>
<evidence type="ECO:0000256" key="2">
    <source>
        <dbReference type="PROSITE-ProRule" id="PRU00042"/>
    </source>
</evidence>
<dbReference type="Gene3D" id="3.30.160.60">
    <property type="entry name" value="Classic Zinc Finger"/>
    <property type="match status" value="1"/>
</dbReference>
<comment type="caution">
    <text evidence="6">The sequence shown here is derived from an EMBL/GenBank/DDBJ whole genome shotgun (WGS) entry which is preliminary data.</text>
</comment>
<accession>A0AA88HKG5</accession>
<dbReference type="SUPFAM" id="SSF54695">
    <property type="entry name" value="POZ domain"/>
    <property type="match status" value="1"/>
</dbReference>
<dbReference type="Pfam" id="PF00096">
    <property type="entry name" value="zf-C2H2"/>
    <property type="match status" value="2"/>
</dbReference>
<keyword evidence="2" id="KW-0862">Zinc</keyword>
<evidence type="ECO:0000259" key="4">
    <source>
        <dbReference type="PROSITE" id="PS50097"/>
    </source>
</evidence>
<organism evidence="6 7">
    <name type="scientific">Artemia franciscana</name>
    <name type="common">Brine shrimp</name>
    <name type="synonym">Artemia sanfranciscana</name>
    <dbReference type="NCBI Taxonomy" id="6661"/>
    <lineage>
        <taxon>Eukaryota</taxon>
        <taxon>Metazoa</taxon>
        <taxon>Ecdysozoa</taxon>
        <taxon>Arthropoda</taxon>
        <taxon>Crustacea</taxon>
        <taxon>Branchiopoda</taxon>
        <taxon>Anostraca</taxon>
        <taxon>Artemiidae</taxon>
        <taxon>Artemia</taxon>
    </lineage>
</organism>
<evidence type="ECO:0000259" key="5">
    <source>
        <dbReference type="PROSITE" id="PS50157"/>
    </source>
</evidence>
<dbReference type="SMART" id="SM00225">
    <property type="entry name" value="BTB"/>
    <property type="match status" value="1"/>
</dbReference>
<evidence type="ECO:0000256" key="1">
    <source>
        <dbReference type="ARBA" id="ARBA00023242"/>
    </source>
</evidence>
<dbReference type="GO" id="GO:0008270">
    <property type="term" value="F:zinc ion binding"/>
    <property type="evidence" value="ECO:0007669"/>
    <property type="project" value="UniProtKB-KW"/>
</dbReference>
<sequence>MMDPQHHRYSLKWNEFQSHVSKAFESLREQEAFTDITLGCEGKILKAHRVVLCASSPYLRQLLEGHESGHPIVFLKDVSHMDMEAILDFIYTGAVDLDQAQLQSFLSTAEALQIKGLTKADTFQDIDDKNSRLPAPRPTDLDNLSRDSLPAKRPYKESSSSEEEEKNKEAIPLPLTDQNLNNVSSIEDMNIHCEDYGIQLQLPATKYEGDNFPLNASIPLKKRAKTVPVPSVLEKKDGSAAQHKNSIKGCSEFVFNQRIVRGSRAGISKYGLSPDLKCSQCDKVFVHAASLIKHRSFHEGNTVCPFCNRVYSHKYTLREHVIREHGNRAHEVPSIAFKKTASRNSFKEMAFVPKVQSIVKPNLSESGSPDSLLPSLISSEDLSIKKEVAV</sequence>
<dbReference type="InterPro" id="IPR013087">
    <property type="entry name" value="Znf_C2H2_type"/>
</dbReference>
<feature type="region of interest" description="Disordered" evidence="3">
    <location>
        <begin position="127"/>
        <end position="176"/>
    </location>
</feature>
<dbReference type="GO" id="GO:0048666">
    <property type="term" value="P:neuron development"/>
    <property type="evidence" value="ECO:0007669"/>
    <property type="project" value="UniProtKB-ARBA"/>
</dbReference>
<dbReference type="PANTHER" id="PTHR23110:SF98">
    <property type="entry name" value="PRE-LOLA-G, ISOFORM C-RELATED"/>
    <property type="match status" value="1"/>
</dbReference>
<keyword evidence="2" id="KW-0479">Metal-binding</keyword>
<dbReference type="InterPro" id="IPR036236">
    <property type="entry name" value="Znf_C2H2_sf"/>
</dbReference>
<gene>
    <name evidence="6" type="ORF">QYM36_014352</name>
</gene>
<dbReference type="SUPFAM" id="SSF57667">
    <property type="entry name" value="beta-beta-alpha zinc fingers"/>
    <property type="match status" value="1"/>
</dbReference>
<protein>
    <submittedName>
        <fullName evidence="6">Uncharacterized protein</fullName>
    </submittedName>
</protein>
<dbReference type="EMBL" id="JAVRJZ010000018">
    <property type="protein sequence ID" value="KAK2708714.1"/>
    <property type="molecule type" value="Genomic_DNA"/>
</dbReference>
<dbReference type="GO" id="GO:0006357">
    <property type="term" value="P:regulation of transcription by RNA polymerase II"/>
    <property type="evidence" value="ECO:0007669"/>
    <property type="project" value="TreeGrafter"/>
</dbReference>
<dbReference type="InterPro" id="IPR051095">
    <property type="entry name" value="Dros_DevTransReg"/>
</dbReference>
<dbReference type="PROSITE" id="PS50157">
    <property type="entry name" value="ZINC_FINGER_C2H2_2"/>
    <property type="match status" value="1"/>
</dbReference>
<name>A0AA88HKG5_ARTSF</name>
<dbReference type="GO" id="GO:0005634">
    <property type="term" value="C:nucleus"/>
    <property type="evidence" value="ECO:0007669"/>
    <property type="project" value="TreeGrafter"/>
</dbReference>
<dbReference type="Proteomes" id="UP001187531">
    <property type="component" value="Unassembled WGS sequence"/>
</dbReference>
<dbReference type="Pfam" id="PF00651">
    <property type="entry name" value="BTB"/>
    <property type="match status" value="1"/>
</dbReference>
<evidence type="ECO:0000313" key="7">
    <source>
        <dbReference type="Proteomes" id="UP001187531"/>
    </source>
</evidence>
<dbReference type="SMART" id="SM00355">
    <property type="entry name" value="ZnF_C2H2"/>
    <property type="match status" value="2"/>
</dbReference>
<feature type="domain" description="BTB" evidence="4">
    <location>
        <begin position="34"/>
        <end position="99"/>
    </location>
</feature>
<dbReference type="EMBL" id="JAVRJZ010000018">
    <property type="protein sequence ID" value="KAK2708713.1"/>
    <property type="molecule type" value="Genomic_DNA"/>
</dbReference>
<keyword evidence="7" id="KW-1185">Reference proteome</keyword>
<proteinExistence type="predicted"/>